<feature type="transmembrane region" description="Helical" evidence="1">
    <location>
        <begin position="210"/>
        <end position="228"/>
    </location>
</feature>
<evidence type="ECO:0008006" key="4">
    <source>
        <dbReference type="Google" id="ProtNLM"/>
    </source>
</evidence>
<evidence type="ECO:0000313" key="3">
    <source>
        <dbReference type="Proteomes" id="UP000266260"/>
    </source>
</evidence>
<dbReference type="RefSeq" id="WP_119175480.1">
    <property type="nucleotide sequence ID" value="NZ_QXIT01000054.1"/>
</dbReference>
<evidence type="ECO:0000313" key="2">
    <source>
        <dbReference type="EMBL" id="RIE09297.1"/>
    </source>
</evidence>
<feature type="transmembrane region" description="Helical" evidence="1">
    <location>
        <begin position="58"/>
        <end position="83"/>
    </location>
</feature>
<accession>A0A398DA55</accession>
<keyword evidence="3" id="KW-1185">Reference proteome</keyword>
<dbReference type="Proteomes" id="UP000266260">
    <property type="component" value="Unassembled WGS sequence"/>
</dbReference>
<feature type="transmembrane region" description="Helical" evidence="1">
    <location>
        <begin position="111"/>
        <end position="137"/>
    </location>
</feature>
<dbReference type="EMBL" id="QXIT01000054">
    <property type="protein sequence ID" value="RIE09297.1"/>
    <property type="molecule type" value="Genomic_DNA"/>
</dbReference>
<gene>
    <name evidence="2" type="ORF">SMC6_02990</name>
</gene>
<feature type="transmembrane region" description="Helical" evidence="1">
    <location>
        <begin position="176"/>
        <end position="198"/>
    </location>
</feature>
<organism evidence="2 3">
    <name type="scientific">Candidatus Cryosericum odellii</name>
    <dbReference type="NCBI Taxonomy" id="2290917"/>
    <lineage>
        <taxon>Bacteria</taxon>
        <taxon>Pseudomonadati</taxon>
        <taxon>Caldisericota/Cryosericota group</taxon>
        <taxon>Candidatus Cryosericota</taxon>
        <taxon>Candidatus Cryosericia</taxon>
        <taxon>Candidatus Cryosericales</taxon>
        <taxon>Candidatus Cryosericaceae</taxon>
        <taxon>Candidatus Cryosericum</taxon>
    </lineage>
</organism>
<name>A0A398DA55_9BACT</name>
<feature type="transmembrane region" description="Helical" evidence="1">
    <location>
        <begin position="248"/>
        <end position="269"/>
    </location>
</feature>
<keyword evidence="1" id="KW-0472">Membrane</keyword>
<comment type="caution">
    <text evidence="2">The sequence shown here is derived from an EMBL/GenBank/DDBJ whole genome shotgun (WGS) entry which is preliminary data.</text>
</comment>
<protein>
    <recommendedName>
        <fullName evidence="4">ABC transporter permease</fullName>
    </recommendedName>
</protein>
<dbReference type="AlphaFoldDB" id="A0A398DA55"/>
<keyword evidence="1" id="KW-1133">Transmembrane helix</keyword>
<evidence type="ECO:0000256" key="1">
    <source>
        <dbReference type="SAM" id="Phobius"/>
    </source>
</evidence>
<keyword evidence="1" id="KW-0812">Transmembrane</keyword>
<proteinExistence type="predicted"/>
<reference evidence="2 3" key="1">
    <citation type="submission" date="2018-09" db="EMBL/GenBank/DDBJ databases">
        <title>Discovery and Ecogenomic Context for Candidatus Cryosericales, a Global Caldiserica Order Active in Thawing Permafrost.</title>
        <authorList>
            <person name="Martinez M.A."/>
            <person name="Woodcroft B.J."/>
            <person name="Ignacio Espinoza J.C."/>
            <person name="Zayed A."/>
            <person name="Singleton C.M."/>
            <person name="Boyd J."/>
            <person name="Li Y.-F."/>
            <person name="Purvine S."/>
            <person name="Maughan H."/>
            <person name="Hodgkins S.B."/>
            <person name="Anderson D."/>
            <person name="Sederholm M."/>
            <person name="Temperton B."/>
            <person name="Saleska S.R."/>
            <person name="Tyson G.W."/>
            <person name="Rich V.I."/>
        </authorList>
    </citation>
    <scope>NUCLEOTIDE SEQUENCE [LARGE SCALE GENOMIC DNA]</scope>
    <source>
        <strain evidence="2 3">SMC6</strain>
    </source>
</reference>
<sequence length="277" mass="31118">MLKEEFRRAFFSWAFVLALVITSVCFAIGLKEYGPPVSPFIRPEERYLYPFEQNAFDAFLWAMGLGGSFVIFAPLIAVLPFAASFITDRTSGYITFILSRTSFRRYRTSKYVANLLAGGVSTSLPLLVGYGIINIFYKRGLPPIPVSPSEGWVGARLPWVNANGTFGYLYRTKPDLYIFFLIGLAFLWGAAWATAGLATSSFIHNKYRALVAPFLLYVVVDFFLQNIGKPEWSPLFNFAPVLYKTTSPVTTFTELGALFLLSTLGVFALTKKRRVYE</sequence>